<organism evidence="1 2">
    <name type="scientific">Acaulospora colombiana</name>
    <dbReference type="NCBI Taxonomy" id="27376"/>
    <lineage>
        <taxon>Eukaryota</taxon>
        <taxon>Fungi</taxon>
        <taxon>Fungi incertae sedis</taxon>
        <taxon>Mucoromycota</taxon>
        <taxon>Glomeromycotina</taxon>
        <taxon>Glomeromycetes</taxon>
        <taxon>Diversisporales</taxon>
        <taxon>Acaulosporaceae</taxon>
        <taxon>Acaulospora</taxon>
    </lineage>
</organism>
<dbReference type="EMBL" id="CAJVPT010008858">
    <property type="protein sequence ID" value="CAG8556185.1"/>
    <property type="molecule type" value="Genomic_DNA"/>
</dbReference>
<protein>
    <submittedName>
        <fullName evidence="1">13925_t:CDS:1</fullName>
    </submittedName>
</protein>
<evidence type="ECO:0000313" key="1">
    <source>
        <dbReference type="EMBL" id="CAG8556185.1"/>
    </source>
</evidence>
<gene>
    <name evidence="1" type="ORF">ACOLOM_LOCUS5053</name>
</gene>
<reference evidence="1" key="1">
    <citation type="submission" date="2021-06" db="EMBL/GenBank/DDBJ databases">
        <authorList>
            <person name="Kallberg Y."/>
            <person name="Tangrot J."/>
            <person name="Rosling A."/>
        </authorList>
    </citation>
    <scope>NUCLEOTIDE SEQUENCE</scope>
    <source>
        <strain evidence="1">CL356</strain>
    </source>
</reference>
<dbReference type="Proteomes" id="UP000789525">
    <property type="component" value="Unassembled WGS sequence"/>
</dbReference>
<keyword evidence="2" id="KW-1185">Reference proteome</keyword>
<name>A0ACA9LYJ9_9GLOM</name>
<proteinExistence type="predicted"/>
<accession>A0ACA9LYJ9</accession>
<sequence length="172" mass="18062">MNCMYRHGGLSPARLSSESTSKVYLGPILALGINRLHLNNGAWNGCSGGSSTENQQTMECFCTSSNLNNFNTCYNCEVQNGDWPSSYPTPSQVQAACQGYGYGTTSINSGTVPTSINSETVPTSINSDAVPSQGSSSSPTGNPLKKSSAATRVSPHISLIIIIGVIILGLFF</sequence>
<evidence type="ECO:0000313" key="2">
    <source>
        <dbReference type="Proteomes" id="UP000789525"/>
    </source>
</evidence>
<comment type="caution">
    <text evidence="1">The sequence shown here is derived from an EMBL/GenBank/DDBJ whole genome shotgun (WGS) entry which is preliminary data.</text>
</comment>